<feature type="compositionally biased region" description="Low complexity" evidence="7">
    <location>
        <begin position="311"/>
        <end position="329"/>
    </location>
</feature>
<evidence type="ECO:0000256" key="5">
    <source>
        <dbReference type="ARBA" id="ARBA00023163"/>
    </source>
</evidence>
<feature type="compositionally biased region" description="Basic and acidic residues" evidence="7">
    <location>
        <begin position="739"/>
        <end position="760"/>
    </location>
</feature>
<evidence type="ECO:0000313" key="9">
    <source>
        <dbReference type="EMBL" id="CCA71896.1"/>
    </source>
</evidence>
<evidence type="ECO:0000313" key="10">
    <source>
        <dbReference type="Proteomes" id="UP000007148"/>
    </source>
</evidence>
<protein>
    <recommendedName>
        <fullName evidence="8">GATA-type domain-containing protein</fullName>
    </recommendedName>
</protein>
<dbReference type="EMBL" id="CAFZ01000139">
    <property type="protein sequence ID" value="CCA71896.1"/>
    <property type="molecule type" value="Genomic_DNA"/>
</dbReference>
<dbReference type="Proteomes" id="UP000007148">
    <property type="component" value="Unassembled WGS sequence"/>
</dbReference>
<dbReference type="PANTHER" id="PTHR47172:SF24">
    <property type="entry name" value="GATA ZINC FINGER DOMAIN-CONTAINING PROTEIN 14-RELATED"/>
    <property type="match status" value="1"/>
</dbReference>
<proteinExistence type="predicted"/>
<dbReference type="CDD" id="cd00202">
    <property type="entry name" value="ZnF_GATA"/>
    <property type="match status" value="1"/>
</dbReference>
<keyword evidence="1" id="KW-0479">Metal-binding</keyword>
<feature type="region of interest" description="Disordered" evidence="7">
    <location>
        <begin position="520"/>
        <end position="760"/>
    </location>
</feature>
<feature type="compositionally biased region" description="Gly residues" evidence="7">
    <location>
        <begin position="672"/>
        <end position="682"/>
    </location>
</feature>
<keyword evidence="5" id="KW-0804">Transcription</keyword>
<name>G4TKQ3_SERID</name>
<dbReference type="GO" id="GO:0043565">
    <property type="term" value="F:sequence-specific DNA binding"/>
    <property type="evidence" value="ECO:0007669"/>
    <property type="project" value="InterPro"/>
</dbReference>
<dbReference type="GO" id="GO:0006355">
    <property type="term" value="P:regulation of DNA-templated transcription"/>
    <property type="evidence" value="ECO:0007669"/>
    <property type="project" value="InterPro"/>
</dbReference>
<evidence type="ECO:0000256" key="4">
    <source>
        <dbReference type="ARBA" id="ARBA00023015"/>
    </source>
</evidence>
<dbReference type="GO" id="GO:0008270">
    <property type="term" value="F:zinc ion binding"/>
    <property type="evidence" value="ECO:0007669"/>
    <property type="project" value="UniProtKB-KW"/>
</dbReference>
<feature type="compositionally biased region" description="Polar residues" evidence="7">
    <location>
        <begin position="336"/>
        <end position="352"/>
    </location>
</feature>
<keyword evidence="2 6" id="KW-0863">Zinc-finger</keyword>
<dbReference type="SMART" id="SM00401">
    <property type="entry name" value="ZnF_GATA"/>
    <property type="match status" value="1"/>
</dbReference>
<reference evidence="9 10" key="1">
    <citation type="journal article" date="2011" name="PLoS Pathog.">
        <title>Endophytic Life Strategies Decoded by Genome and Transcriptome Analyses of the Mutualistic Root Symbiont Piriformospora indica.</title>
        <authorList>
            <person name="Zuccaro A."/>
            <person name="Lahrmann U."/>
            <person name="Guldener U."/>
            <person name="Langen G."/>
            <person name="Pfiffi S."/>
            <person name="Biedenkopf D."/>
            <person name="Wong P."/>
            <person name="Samans B."/>
            <person name="Grimm C."/>
            <person name="Basiewicz M."/>
            <person name="Murat C."/>
            <person name="Martin F."/>
            <person name="Kogel K.H."/>
        </authorList>
    </citation>
    <scope>NUCLEOTIDE SEQUENCE [LARGE SCALE GENOMIC DNA]</scope>
    <source>
        <strain evidence="9 10">DSM 11827</strain>
    </source>
</reference>
<dbReference type="PANTHER" id="PTHR47172">
    <property type="entry name" value="OS01G0976800 PROTEIN"/>
    <property type="match status" value="1"/>
</dbReference>
<keyword evidence="10" id="KW-1185">Reference proteome</keyword>
<dbReference type="Gene3D" id="3.30.50.10">
    <property type="entry name" value="Erythroid Transcription Factor GATA-1, subunit A"/>
    <property type="match status" value="1"/>
</dbReference>
<feature type="domain" description="GATA-type" evidence="8">
    <location>
        <begin position="458"/>
        <end position="485"/>
    </location>
</feature>
<keyword evidence="3" id="KW-0862">Zinc</keyword>
<evidence type="ECO:0000256" key="2">
    <source>
        <dbReference type="ARBA" id="ARBA00022771"/>
    </source>
</evidence>
<accession>G4TKQ3</accession>
<dbReference type="eggNOG" id="ENOG502S72E">
    <property type="taxonomic scope" value="Eukaryota"/>
</dbReference>
<feature type="compositionally biased region" description="Basic residues" evidence="7">
    <location>
        <begin position="581"/>
        <end position="593"/>
    </location>
</feature>
<gene>
    <name evidence="9" type="ORF">PIIN_05831</name>
</gene>
<dbReference type="Pfam" id="PF00320">
    <property type="entry name" value="GATA"/>
    <property type="match status" value="1"/>
</dbReference>
<comment type="caution">
    <text evidence="9">The sequence shown here is derived from an EMBL/GenBank/DDBJ whole genome shotgun (WGS) entry which is preliminary data.</text>
</comment>
<feature type="compositionally biased region" description="Pro residues" evidence="7">
    <location>
        <begin position="634"/>
        <end position="644"/>
    </location>
</feature>
<dbReference type="AlphaFoldDB" id="G4TKQ3"/>
<dbReference type="STRING" id="1109443.G4TKQ3"/>
<dbReference type="InterPro" id="IPR013088">
    <property type="entry name" value="Znf_NHR/GATA"/>
</dbReference>
<evidence type="ECO:0000256" key="3">
    <source>
        <dbReference type="ARBA" id="ARBA00022833"/>
    </source>
</evidence>
<feature type="compositionally biased region" description="Polar residues" evidence="7">
    <location>
        <begin position="657"/>
        <end position="671"/>
    </location>
</feature>
<feature type="compositionally biased region" description="Polar residues" evidence="7">
    <location>
        <begin position="296"/>
        <end position="309"/>
    </location>
</feature>
<keyword evidence="4" id="KW-0805">Transcription regulation</keyword>
<dbReference type="PROSITE" id="PS00344">
    <property type="entry name" value="GATA_ZN_FINGER_1"/>
    <property type="match status" value="1"/>
</dbReference>
<evidence type="ECO:0000256" key="7">
    <source>
        <dbReference type="SAM" id="MobiDB-lite"/>
    </source>
</evidence>
<dbReference type="OMA" id="LVINWAA"/>
<dbReference type="InParanoid" id="G4TKQ3"/>
<dbReference type="SUPFAM" id="SSF57716">
    <property type="entry name" value="Glucocorticoid receptor-like (DNA-binding domain)"/>
    <property type="match status" value="1"/>
</dbReference>
<dbReference type="PROSITE" id="PS50114">
    <property type="entry name" value="GATA_ZN_FINGER_2"/>
    <property type="match status" value="1"/>
</dbReference>
<feature type="region of interest" description="Disordered" evidence="7">
    <location>
        <begin position="274"/>
        <end position="362"/>
    </location>
</feature>
<dbReference type="HOGENOM" id="CLU_366847_0_0_1"/>
<evidence type="ECO:0000259" key="8">
    <source>
        <dbReference type="PROSITE" id="PS50114"/>
    </source>
</evidence>
<dbReference type="InterPro" id="IPR000679">
    <property type="entry name" value="Znf_GATA"/>
</dbReference>
<evidence type="ECO:0000256" key="6">
    <source>
        <dbReference type="PROSITE-ProRule" id="PRU00094"/>
    </source>
</evidence>
<sequence>MNPQPSRDPICYWFLLDSNLRICYTSPSFNNAVNQYQDIIGKSFLDYLHTPSGDILAIRLHDCLADDTDQAAVLTINYASVSIIRHHLNTGQFIEDPPNYSFIQYQLVVNRAAGFLLVFLHVKADFLRDCDFHLYEALKPGDLSSVVHYLPPLNPSPPYHVFQILLNDDRRSIIFSTTTTIAGRLTVVPAHLAASTQSLKGIANNQCQTSCTNRTKGFFFTTSLEGELLQVDCSYLKHGNALLVMYRLVPTTVSAELAQPTASPDVQRYNHQPITPIQYHPHNPGGYRRPSGASDGYSQTSPIQHQQPVISPAGSHHPYSSPYSPGVSPMGRMSPYETSYPPQSPDGSSRLSPHSPRSIRHAQGGMPIRRHSLAGHSSAPVMGYGNMSPRMGSLDEHRAVNNNTDGQLLAQTHSPTESTFIMEPGHGSSSSYSEPADLAGNALRGRPAKEPPKGVTCCRSCHTTSTPEWRKGPTGIKDMCNACGLRWNRRLKKMKGDGPSGGDNMLESLNLTVPEAEAMLEPQRSGGGSKKGHRKKSTESRTPALTTKPAKRRHSDVGSPLSGRSEHVPPSPDFLSLQQRSHPHNPHYHHHQQQNHNIAGGSSQPRLSPLFDGPASFPPQTPLGIHTSAQNGGFPPPSHPPPPAAHHNGHHLKDPSTPESSHFYNNTATSSNGGGGAGGGLGVPLTPQEHKPFIGHYDSSRPMSDHGHGQHHRGPVTVPPPQGDHSQLPMPGVHYQAYPDHHNHHPDVYDHTKHHSRGPE</sequence>
<organism evidence="9 10">
    <name type="scientific">Serendipita indica (strain DSM 11827)</name>
    <name type="common">Root endophyte fungus</name>
    <name type="synonym">Piriformospora indica</name>
    <dbReference type="NCBI Taxonomy" id="1109443"/>
    <lineage>
        <taxon>Eukaryota</taxon>
        <taxon>Fungi</taxon>
        <taxon>Dikarya</taxon>
        <taxon>Basidiomycota</taxon>
        <taxon>Agaricomycotina</taxon>
        <taxon>Agaricomycetes</taxon>
        <taxon>Sebacinales</taxon>
        <taxon>Serendipitaceae</taxon>
        <taxon>Serendipita</taxon>
    </lineage>
</organism>
<dbReference type="OrthoDB" id="2162994at2759"/>
<evidence type="ECO:0000256" key="1">
    <source>
        <dbReference type="ARBA" id="ARBA00022723"/>
    </source>
</evidence>